<name>A0A429YTM2_9HYPH</name>
<comment type="caution">
    <text evidence="1">The sequence shown here is derived from an EMBL/GenBank/DDBJ whole genome shotgun (WGS) entry which is preliminary data.</text>
</comment>
<protein>
    <submittedName>
        <fullName evidence="1">Uncharacterized protein</fullName>
    </submittedName>
</protein>
<gene>
    <name evidence="1" type="ORF">EJC49_18990</name>
</gene>
<dbReference type="AlphaFoldDB" id="A0A429YTM2"/>
<reference evidence="1 2" key="1">
    <citation type="submission" date="2018-12" db="EMBL/GenBank/DDBJ databases">
        <title>Mesorhizobium carbonis sp. nov., isolated from coal mine water.</title>
        <authorList>
            <person name="Xin W."/>
            <person name="Xu Z."/>
            <person name="Xiang F."/>
            <person name="Zhang J."/>
            <person name="Xi L."/>
            <person name="Liu J."/>
        </authorList>
    </citation>
    <scope>NUCLEOTIDE SEQUENCE [LARGE SCALE GENOMIC DNA]</scope>
    <source>
        <strain evidence="1 2">B2.3</strain>
    </source>
</reference>
<dbReference type="RefSeq" id="WP_126701515.1">
    <property type="nucleotide sequence ID" value="NZ_RWKW01000074.1"/>
</dbReference>
<dbReference type="OrthoDB" id="7841777at2"/>
<evidence type="ECO:0000313" key="1">
    <source>
        <dbReference type="EMBL" id="RST84801.1"/>
    </source>
</evidence>
<keyword evidence="2" id="KW-1185">Reference proteome</keyword>
<accession>A0A429YTM2</accession>
<evidence type="ECO:0000313" key="2">
    <source>
        <dbReference type="Proteomes" id="UP000278398"/>
    </source>
</evidence>
<organism evidence="1 2">
    <name type="scientific">Aquibium carbonis</name>
    <dbReference type="NCBI Taxonomy" id="2495581"/>
    <lineage>
        <taxon>Bacteria</taxon>
        <taxon>Pseudomonadati</taxon>
        <taxon>Pseudomonadota</taxon>
        <taxon>Alphaproteobacteria</taxon>
        <taxon>Hyphomicrobiales</taxon>
        <taxon>Phyllobacteriaceae</taxon>
        <taxon>Aquibium</taxon>
    </lineage>
</organism>
<sequence>MEQQLSEYMMRFSKFEFFLMRMDPAFVQTNAGQRVVGVQWEAVASKVEAAFPWATFDFASSRFDIFRNEPPQYLTLRGDGELDWDSDVQPIESWSRLLTRSFAQLRNNIAHGSKGNPPRPFTHGRTPLFLSAGHTMMTFLTEGLFPGQYWDEPLNYA</sequence>
<proteinExistence type="predicted"/>
<dbReference type="EMBL" id="RWKW01000074">
    <property type="protein sequence ID" value="RST84801.1"/>
    <property type="molecule type" value="Genomic_DNA"/>
</dbReference>
<dbReference type="Proteomes" id="UP000278398">
    <property type="component" value="Unassembled WGS sequence"/>
</dbReference>